<reference evidence="2" key="1">
    <citation type="submission" date="2019-12" db="EMBL/GenBank/DDBJ databases">
        <title>An insight into the sialome of adult female Ixodes ricinus ticks feeding for 6 days.</title>
        <authorList>
            <person name="Perner J."/>
            <person name="Ribeiro J.M.C."/>
        </authorList>
    </citation>
    <scope>NUCLEOTIDE SEQUENCE</scope>
    <source>
        <strain evidence="2">Semi-engorged</strain>
        <tissue evidence="2">Salivary glands</tissue>
    </source>
</reference>
<dbReference type="AlphaFoldDB" id="A0A6B0TTX2"/>
<keyword evidence="1" id="KW-0472">Membrane</keyword>
<accession>A0A6B0TTX2</accession>
<keyword evidence="1" id="KW-0812">Transmembrane</keyword>
<protein>
    <submittedName>
        <fullName evidence="2">Putative secreted protein</fullName>
    </submittedName>
</protein>
<keyword evidence="1" id="KW-1133">Transmembrane helix</keyword>
<proteinExistence type="predicted"/>
<dbReference type="EMBL" id="GIFC01001356">
    <property type="protein sequence ID" value="MXU83439.1"/>
    <property type="molecule type" value="Transcribed_RNA"/>
</dbReference>
<evidence type="ECO:0000256" key="1">
    <source>
        <dbReference type="SAM" id="Phobius"/>
    </source>
</evidence>
<sequence>MIDASWVHLLVVGFIHCTVVPCYLDECRERSHAYCGEKGRNRVAELAAARCEITTRTTTQRRQHSARSCLRKSAS</sequence>
<evidence type="ECO:0000313" key="2">
    <source>
        <dbReference type="EMBL" id="MXU83439.1"/>
    </source>
</evidence>
<name>A0A6B0TTX2_IXORI</name>
<organism evidence="2">
    <name type="scientific">Ixodes ricinus</name>
    <name type="common">Common tick</name>
    <name type="synonym">Acarus ricinus</name>
    <dbReference type="NCBI Taxonomy" id="34613"/>
    <lineage>
        <taxon>Eukaryota</taxon>
        <taxon>Metazoa</taxon>
        <taxon>Ecdysozoa</taxon>
        <taxon>Arthropoda</taxon>
        <taxon>Chelicerata</taxon>
        <taxon>Arachnida</taxon>
        <taxon>Acari</taxon>
        <taxon>Parasitiformes</taxon>
        <taxon>Ixodida</taxon>
        <taxon>Ixodoidea</taxon>
        <taxon>Ixodidae</taxon>
        <taxon>Ixodinae</taxon>
        <taxon>Ixodes</taxon>
    </lineage>
</organism>
<feature type="transmembrane region" description="Helical" evidence="1">
    <location>
        <begin position="6"/>
        <end position="24"/>
    </location>
</feature>